<evidence type="ECO:0000313" key="3">
    <source>
        <dbReference type="Proteomes" id="UP001199750"/>
    </source>
</evidence>
<gene>
    <name evidence="1" type="ORF">L0P03_12375</name>
    <name evidence="2" type="ORF">PN645_05070</name>
</gene>
<dbReference type="GeneID" id="61276937"/>
<dbReference type="AlphaFoldDB" id="A0AAW5C760"/>
<reference evidence="2" key="2">
    <citation type="submission" date="2023-01" db="EMBL/GenBank/DDBJ databases">
        <title>Human gut microbiome strain richness.</title>
        <authorList>
            <person name="Chen-Liaw A."/>
        </authorList>
    </citation>
    <scope>NUCLEOTIDE SEQUENCE</scope>
    <source>
        <strain evidence="2">RTP21484st1_B7_RTP21484_190118</strain>
    </source>
</reference>
<dbReference type="Proteomes" id="UP001199750">
    <property type="component" value="Unassembled WGS sequence"/>
</dbReference>
<name>A0AAW5C760_9BACT</name>
<organism evidence="1 3">
    <name type="scientific">Odoribacter splanchnicus</name>
    <dbReference type="NCBI Taxonomy" id="28118"/>
    <lineage>
        <taxon>Bacteria</taxon>
        <taxon>Pseudomonadati</taxon>
        <taxon>Bacteroidota</taxon>
        <taxon>Bacteroidia</taxon>
        <taxon>Bacteroidales</taxon>
        <taxon>Odoribacteraceae</taxon>
        <taxon>Odoribacter</taxon>
    </lineage>
</organism>
<dbReference type="InterPro" id="IPR010982">
    <property type="entry name" value="Lambda_DNA-bd_dom_sf"/>
</dbReference>
<accession>A0AAW5C760</accession>
<dbReference type="SUPFAM" id="SSF47413">
    <property type="entry name" value="lambda repressor-like DNA-binding domains"/>
    <property type="match status" value="1"/>
</dbReference>
<protein>
    <recommendedName>
        <fullName evidence="4">XRE family transcriptional regulator</fullName>
    </recommendedName>
</protein>
<proteinExistence type="predicted"/>
<comment type="caution">
    <text evidence="1">The sequence shown here is derived from an EMBL/GenBank/DDBJ whole genome shotgun (WGS) entry which is preliminary data.</text>
</comment>
<dbReference type="EMBL" id="JAKNDN010000023">
    <property type="protein sequence ID" value="MCG4960638.1"/>
    <property type="molecule type" value="Genomic_DNA"/>
</dbReference>
<dbReference type="RefSeq" id="WP_013611503.1">
    <property type="nucleotide sequence ID" value="NZ_JABWDG010000043.1"/>
</dbReference>
<reference evidence="1" key="1">
    <citation type="submission" date="2022-01" db="EMBL/GenBank/DDBJ databases">
        <title>Collection of gut derived symbiotic bacterial strains cultured from healthy donors.</title>
        <authorList>
            <person name="Lin H."/>
            <person name="Kohout C."/>
            <person name="Waligurski E."/>
            <person name="Pamer E.G."/>
        </authorList>
    </citation>
    <scope>NUCLEOTIDE SEQUENCE</scope>
    <source>
        <strain evidence="1">DFI.1.149</strain>
    </source>
</reference>
<dbReference type="Proteomes" id="UP001212263">
    <property type="component" value="Unassembled WGS sequence"/>
</dbReference>
<evidence type="ECO:0008006" key="4">
    <source>
        <dbReference type="Google" id="ProtNLM"/>
    </source>
</evidence>
<sequence>MNPGIDIGERIRLVFKKTGWSVAYFAQQIQKDRTIAYNIFKRKIIDTSLLYDISMALNTDFFQYFSDCLAENNKLIRMEKEKKSSPHPVKKKKILLELEITEEEYGHFMNHILKAGQNPGSAQEPDSSNR</sequence>
<evidence type="ECO:0000313" key="2">
    <source>
        <dbReference type="EMBL" id="MDB9222378.1"/>
    </source>
</evidence>
<dbReference type="EMBL" id="JAQMRD010000005">
    <property type="protein sequence ID" value="MDB9222378.1"/>
    <property type="molecule type" value="Genomic_DNA"/>
</dbReference>
<evidence type="ECO:0000313" key="1">
    <source>
        <dbReference type="EMBL" id="MCG4960638.1"/>
    </source>
</evidence>
<dbReference type="GO" id="GO:0003677">
    <property type="term" value="F:DNA binding"/>
    <property type="evidence" value="ECO:0007669"/>
    <property type="project" value="InterPro"/>
</dbReference>